<evidence type="ECO:0000313" key="6">
    <source>
        <dbReference type="EMBL" id="MBU3805682.1"/>
    </source>
</evidence>
<evidence type="ECO:0000256" key="2">
    <source>
        <dbReference type="SAM" id="Coils"/>
    </source>
</evidence>
<sequence length="990" mass="108927">MQRKKPSIARRLVSGVLALGLLASPMTAWATEYPPSEVLDMTSFVEQLPSESQVAFVEEQQEQIPEEAQVASMPPQQESVEQDAQQEENSSVDSEAQQLVTPSADYEAEQPVVQSESEQPQDVSVEESQPVEAAAPQQELTLDKDQLKALLEETLWMGDKDEAQIQQLAQQLEQLAQMPLTQDQTQDAELQELLSQLANAQVAVEDMRLAWQAQREGWLDELPQTGKENSWRYQNGERTTLDLGLDLPEGVSTFSVGGKWGIDVSHHQGTIDWQAVKNAGIDFAIVRLGYGDDLTNQDDRQWHANVAACERLGIPYGVYLYSYAVTSEMAVSEAAHALRLLQGHRPQLPVYYDLEENRQLVVGNSGLAELARIFCTTMEAAGYKAGVYASLNWWQYYLTDPIFENWSRWVAEWRSSCSYTGRYELWQYTDNGRIAGISGAVDMNYWYGNDWQIAVPQPTGLAAWGTTQGNEIQWNAVAGASHYRVYRKEAGGSWRMLADVTSTGYLDTKAVSGTQYYYSVAAAKRENGANRWSVYDTIGAAAMYVARPTGLRASQSGAKIDVSWNAVAGASHYRVYRKEAGGNWRMLEDVTSTSYADTNVKSGVQYQYSVAAAKKTSTGNVWSGYDTTGVSAVYVAMPTDIKVSQDNNRVTVNWSKVAGATHYRVYRKEANGNWRMLGDVTSNSYTDASVKSGVQYSYTVSAAKKIGGVNYWSGYNTTGVSLLHIAVPAQVKVSQDNNRVTVSWNAVAGATHYRVYRKEAGGNWRMLGDVTSLRYVDTDVKSGVEYAYSVAAAKKTNTGNTWSGYDATGSSLVHMAMPTQITMERGEQTVTIRWSAVSGATHYRVYRKEAGGNWRMLGDVVSTGYIDSTAKPGVQYSYSVAAAKKTSTGNHWSGYDAAGVGLPQPSGLKVSKETEGVSLNWNAVEGATHYRVYRKEAGGNWRMLGDVTSTSYLDTTAKAGVAYSYTISAANKTSQGNYWSGYDSVGVPVA</sequence>
<feature type="domain" description="Fibronectin type-III" evidence="5">
    <location>
        <begin position="904"/>
        <end position="990"/>
    </location>
</feature>
<keyword evidence="4" id="KW-0732">Signal</keyword>
<feature type="compositionally biased region" description="Polar residues" evidence="3">
    <location>
        <begin position="112"/>
        <end position="122"/>
    </location>
</feature>
<dbReference type="EMBL" id="JAHLFP010000015">
    <property type="protein sequence ID" value="MBU3805682.1"/>
    <property type="molecule type" value="Genomic_DNA"/>
</dbReference>
<feature type="coiled-coil region" evidence="2">
    <location>
        <begin position="158"/>
        <end position="210"/>
    </location>
</feature>
<feature type="signal peptide" evidence="4">
    <location>
        <begin position="1"/>
        <end position="30"/>
    </location>
</feature>
<evidence type="ECO:0000256" key="4">
    <source>
        <dbReference type="SAM" id="SignalP"/>
    </source>
</evidence>
<evidence type="ECO:0000259" key="5">
    <source>
        <dbReference type="PROSITE" id="PS50853"/>
    </source>
</evidence>
<name>A0A948T1J1_9FIRM</name>
<dbReference type="Pfam" id="PF25833">
    <property type="entry name" value="Fn3_SaeA_3rd"/>
    <property type="match status" value="1"/>
</dbReference>
<evidence type="ECO:0000256" key="1">
    <source>
        <dbReference type="ARBA" id="ARBA00010646"/>
    </source>
</evidence>
<dbReference type="InterPro" id="IPR036116">
    <property type="entry name" value="FN3_sf"/>
</dbReference>
<dbReference type="InterPro" id="IPR058692">
    <property type="entry name" value="Fn3_SaeA_2nd"/>
</dbReference>
<feature type="compositionally biased region" description="Polar residues" evidence="3">
    <location>
        <begin position="87"/>
        <end position="101"/>
    </location>
</feature>
<dbReference type="Gene3D" id="2.60.40.10">
    <property type="entry name" value="Immunoglobulins"/>
    <property type="match status" value="6"/>
</dbReference>
<keyword evidence="2" id="KW-0175">Coiled coil</keyword>
<dbReference type="GO" id="GO:0016052">
    <property type="term" value="P:carbohydrate catabolic process"/>
    <property type="evidence" value="ECO:0007669"/>
    <property type="project" value="TreeGrafter"/>
</dbReference>
<protein>
    <recommendedName>
        <fullName evidence="5">Fibronectin type-III domain-containing protein</fullName>
    </recommendedName>
</protein>
<feature type="chain" id="PRO_5038049973" description="Fibronectin type-III domain-containing protein" evidence="4">
    <location>
        <begin position="31"/>
        <end position="990"/>
    </location>
</feature>
<evidence type="ECO:0000313" key="7">
    <source>
        <dbReference type="Proteomes" id="UP000713596"/>
    </source>
</evidence>
<evidence type="ECO:0000256" key="3">
    <source>
        <dbReference type="SAM" id="MobiDB-lite"/>
    </source>
</evidence>
<dbReference type="AlphaFoldDB" id="A0A948T1J1"/>
<dbReference type="PROSITE" id="PS50853">
    <property type="entry name" value="FN3"/>
    <property type="match status" value="1"/>
</dbReference>
<dbReference type="PANTHER" id="PTHR34135:SF2">
    <property type="entry name" value="LYSOZYME"/>
    <property type="match status" value="1"/>
</dbReference>
<gene>
    <name evidence="6" type="ORF">H9882_02115</name>
</gene>
<proteinExistence type="inferred from homology"/>
<dbReference type="Pfam" id="PF01183">
    <property type="entry name" value="Glyco_hydro_25"/>
    <property type="match status" value="1"/>
</dbReference>
<dbReference type="InterPro" id="IPR003961">
    <property type="entry name" value="FN3_dom"/>
</dbReference>
<comment type="caution">
    <text evidence="6">The sequence shown here is derived from an EMBL/GenBank/DDBJ whole genome shotgun (WGS) entry which is preliminary data.</text>
</comment>
<comment type="similarity">
    <text evidence="1">Belongs to the glycosyl hydrolase 25 family.</text>
</comment>
<dbReference type="InterPro" id="IPR002053">
    <property type="entry name" value="Glyco_hydro_25"/>
</dbReference>
<dbReference type="SUPFAM" id="SSF51445">
    <property type="entry name" value="(Trans)glycosidases"/>
    <property type="match status" value="1"/>
</dbReference>
<organism evidence="6 7">
    <name type="scientific">Candidatus Allofournierella pullistercoris</name>
    <dbReference type="NCBI Taxonomy" id="2838597"/>
    <lineage>
        <taxon>Bacteria</taxon>
        <taxon>Bacillati</taxon>
        <taxon>Bacillota</taxon>
        <taxon>Clostridia</taxon>
        <taxon>Eubacteriales</taxon>
        <taxon>Oscillospiraceae</taxon>
        <taxon>Allofournierella</taxon>
    </lineage>
</organism>
<dbReference type="GO" id="GO:0003796">
    <property type="term" value="F:lysozyme activity"/>
    <property type="evidence" value="ECO:0007669"/>
    <property type="project" value="InterPro"/>
</dbReference>
<dbReference type="GO" id="GO:0016998">
    <property type="term" value="P:cell wall macromolecule catabolic process"/>
    <property type="evidence" value="ECO:0007669"/>
    <property type="project" value="InterPro"/>
</dbReference>
<dbReference type="CDD" id="cd06414">
    <property type="entry name" value="GH25_LytC-like"/>
    <property type="match status" value="1"/>
</dbReference>
<dbReference type="PANTHER" id="PTHR34135">
    <property type="entry name" value="LYSOZYME"/>
    <property type="match status" value="1"/>
</dbReference>
<feature type="region of interest" description="Disordered" evidence="3">
    <location>
        <begin position="54"/>
        <end position="140"/>
    </location>
</feature>
<dbReference type="InterPro" id="IPR013783">
    <property type="entry name" value="Ig-like_fold"/>
</dbReference>
<accession>A0A948T1J1</accession>
<dbReference type="SMART" id="SM00060">
    <property type="entry name" value="FN3"/>
    <property type="match status" value="6"/>
</dbReference>
<dbReference type="GO" id="GO:0009253">
    <property type="term" value="P:peptidoglycan catabolic process"/>
    <property type="evidence" value="ECO:0007669"/>
    <property type="project" value="InterPro"/>
</dbReference>
<dbReference type="Gene3D" id="3.20.20.80">
    <property type="entry name" value="Glycosidases"/>
    <property type="match status" value="1"/>
</dbReference>
<dbReference type="SUPFAM" id="SSF49265">
    <property type="entry name" value="Fibronectin type III"/>
    <property type="match status" value="3"/>
</dbReference>
<reference evidence="6" key="1">
    <citation type="journal article" date="2021" name="PeerJ">
        <title>Extensive microbial diversity within the chicken gut microbiome revealed by metagenomics and culture.</title>
        <authorList>
            <person name="Gilroy R."/>
            <person name="Ravi A."/>
            <person name="Getino M."/>
            <person name="Pursley I."/>
            <person name="Horton D.L."/>
            <person name="Alikhan N.F."/>
            <person name="Baker D."/>
            <person name="Gharbi K."/>
            <person name="Hall N."/>
            <person name="Watson M."/>
            <person name="Adriaenssens E.M."/>
            <person name="Foster-Nyarko E."/>
            <person name="Jarju S."/>
            <person name="Secka A."/>
            <person name="Antonio M."/>
            <person name="Oren A."/>
            <person name="Chaudhuri R.R."/>
            <person name="La Ragione R."/>
            <person name="Hildebrand F."/>
            <person name="Pallen M.J."/>
        </authorList>
    </citation>
    <scope>NUCLEOTIDE SEQUENCE</scope>
    <source>
        <strain evidence="6">B5_2728</strain>
    </source>
</reference>
<dbReference type="Proteomes" id="UP000713596">
    <property type="component" value="Unassembled WGS sequence"/>
</dbReference>
<dbReference type="PROSITE" id="PS51904">
    <property type="entry name" value="GLYCOSYL_HYDROL_F25_2"/>
    <property type="match status" value="1"/>
</dbReference>
<dbReference type="CDD" id="cd00063">
    <property type="entry name" value="FN3"/>
    <property type="match status" value="4"/>
</dbReference>
<reference evidence="6" key="2">
    <citation type="submission" date="2021-04" db="EMBL/GenBank/DDBJ databases">
        <authorList>
            <person name="Gilroy R."/>
        </authorList>
    </citation>
    <scope>NUCLEOTIDE SEQUENCE</scope>
    <source>
        <strain evidence="6">B5_2728</strain>
    </source>
</reference>
<dbReference type="InterPro" id="IPR017853">
    <property type="entry name" value="GH"/>
</dbReference>